<dbReference type="EMBL" id="JAUUTY010000001">
    <property type="protein sequence ID" value="KAK1698736.1"/>
    <property type="molecule type" value="Genomic_DNA"/>
</dbReference>
<dbReference type="GO" id="GO:0000911">
    <property type="term" value="P:cytokinesis by cell plate formation"/>
    <property type="evidence" value="ECO:0007669"/>
    <property type="project" value="InterPro"/>
</dbReference>
<keyword evidence="2" id="KW-1185">Reference proteome</keyword>
<sequence length="113" mass="13074">MRSMTQRMILTQEEMEVVLKRCWLARYWGLVVQYGVYPEIAVSKHEHWASLAHVPLEVVLSAGQKHKEEPKIGEDDAKSRNRLVRDMSDIMGEGNIESMFSIEMGLRELSSLR</sequence>
<dbReference type="AlphaFoldDB" id="A0AAD8U2J0"/>
<gene>
    <name evidence="1" type="ORF">QYE76_015433</name>
</gene>
<dbReference type="PANTHER" id="PTHR31762">
    <property type="entry name" value="FAS-BINDING FACTOR-LIKE PROTEIN"/>
    <property type="match status" value="1"/>
</dbReference>
<protein>
    <submittedName>
        <fullName evidence="1">Uncharacterized protein</fullName>
    </submittedName>
</protein>
<evidence type="ECO:0000313" key="2">
    <source>
        <dbReference type="Proteomes" id="UP001231189"/>
    </source>
</evidence>
<dbReference type="InterPro" id="IPR040321">
    <property type="entry name" value="SCD2-like"/>
</dbReference>
<proteinExistence type="predicted"/>
<evidence type="ECO:0000313" key="1">
    <source>
        <dbReference type="EMBL" id="KAK1698736.1"/>
    </source>
</evidence>
<reference evidence="1" key="1">
    <citation type="submission" date="2023-07" db="EMBL/GenBank/DDBJ databases">
        <title>A chromosome-level genome assembly of Lolium multiflorum.</title>
        <authorList>
            <person name="Chen Y."/>
            <person name="Copetti D."/>
            <person name="Kolliker R."/>
            <person name="Studer B."/>
        </authorList>
    </citation>
    <scope>NUCLEOTIDE SEQUENCE</scope>
    <source>
        <strain evidence="1">02402/16</strain>
        <tissue evidence="1">Leaf</tissue>
    </source>
</reference>
<name>A0AAD8U2J0_LOLMU</name>
<organism evidence="1 2">
    <name type="scientific">Lolium multiflorum</name>
    <name type="common">Italian ryegrass</name>
    <name type="synonym">Lolium perenne subsp. multiflorum</name>
    <dbReference type="NCBI Taxonomy" id="4521"/>
    <lineage>
        <taxon>Eukaryota</taxon>
        <taxon>Viridiplantae</taxon>
        <taxon>Streptophyta</taxon>
        <taxon>Embryophyta</taxon>
        <taxon>Tracheophyta</taxon>
        <taxon>Spermatophyta</taxon>
        <taxon>Magnoliopsida</taxon>
        <taxon>Liliopsida</taxon>
        <taxon>Poales</taxon>
        <taxon>Poaceae</taxon>
        <taxon>BOP clade</taxon>
        <taxon>Pooideae</taxon>
        <taxon>Poodae</taxon>
        <taxon>Poeae</taxon>
        <taxon>Poeae Chloroplast Group 2 (Poeae type)</taxon>
        <taxon>Loliodinae</taxon>
        <taxon>Loliinae</taxon>
        <taxon>Lolium</taxon>
    </lineage>
</organism>
<comment type="caution">
    <text evidence="1">The sequence shown here is derived from an EMBL/GenBank/DDBJ whole genome shotgun (WGS) entry which is preliminary data.</text>
</comment>
<accession>A0AAD8U2J0</accession>
<dbReference type="PANTHER" id="PTHR31762:SF4">
    <property type="entry name" value="COILED-COIL DOMAIN-CONTAINING PROTEIN SCD2"/>
    <property type="match status" value="1"/>
</dbReference>
<dbReference type="Proteomes" id="UP001231189">
    <property type="component" value="Unassembled WGS sequence"/>
</dbReference>